<feature type="domain" description="Solute-binding protein family 3/N-terminal" evidence="3">
    <location>
        <begin position="20"/>
        <end position="235"/>
    </location>
</feature>
<protein>
    <submittedName>
        <fullName evidence="4">Transporter substrate-binding domain-containing protein</fullName>
    </submittedName>
</protein>
<dbReference type="Proteomes" id="UP000297445">
    <property type="component" value="Unassembled WGS sequence"/>
</dbReference>
<organism evidence="4 5">
    <name type="scientific">Acinetobacter seifertii</name>
    <dbReference type="NCBI Taxonomy" id="1530123"/>
    <lineage>
        <taxon>Bacteria</taxon>
        <taxon>Pseudomonadati</taxon>
        <taxon>Pseudomonadota</taxon>
        <taxon>Gammaproteobacteria</taxon>
        <taxon>Moraxellales</taxon>
        <taxon>Moraxellaceae</taxon>
        <taxon>Acinetobacter</taxon>
        <taxon>Acinetobacter calcoaceticus/baumannii complex</taxon>
    </lineage>
</organism>
<dbReference type="AlphaFoldDB" id="A0A5E9PFS9"/>
<sequence>MTQEPLMEKFNKFLIAPTGILRIAINLGNPVLARKDGQDNLSGVSVELAKLFAEYVSLPYILIPFNAAGKVFESLEENLWDLAFLANEPKRAEKIAFSRPYVIIEGTYLVKKDSNFNTVSDLDKAGIKISVGKGAAYDLFLSRTLEHAELIRTDTSESAINYFVEGNVDAAAGIRQPLFRTSNTYSGFRVLNDSFTQIKQAMAVPREREYSAEIVDAFLVGQLESGQINRLFDLDGQSDICIPNVT</sequence>
<dbReference type="EMBL" id="SNSA01000005">
    <property type="protein sequence ID" value="TEU26970.1"/>
    <property type="molecule type" value="Genomic_DNA"/>
</dbReference>
<gene>
    <name evidence="4" type="ORF">E2R16_10830</name>
</gene>
<dbReference type="InterPro" id="IPR001638">
    <property type="entry name" value="Solute-binding_3/MltF_N"/>
</dbReference>
<dbReference type="SUPFAM" id="SSF53850">
    <property type="entry name" value="Periplasmic binding protein-like II"/>
    <property type="match status" value="1"/>
</dbReference>
<dbReference type="Pfam" id="PF00497">
    <property type="entry name" value="SBP_bac_3"/>
    <property type="match status" value="1"/>
</dbReference>
<dbReference type="PANTHER" id="PTHR35936">
    <property type="entry name" value="MEMBRANE-BOUND LYTIC MUREIN TRANSGLYCOSYLASE F"/>
    <property type="match status" value="1"/>
</dbReference>
<evidence type="ECO:0000313" key="4">
    <source>
        <dbReference type="EMBL" id="TEU26970.1"/>
    </source>
</evidence>
<dbReference type="SMART" id="SM00062">
    <property type="entry name" value="PBPb"/>
    <property type="match status" value="1"/>
</dbReference>
<keyword evidence="2" id="KW-0732">Signal</keyword>
<comment type="similarity">
    <text evidence="1">Belongs to the bacterial solute-binding protein 3 family.</text>
</comment>
<evidence type="ECO:0000256" key="2">
    <source>
        <dbReference type="ARBA" id="ARBA00022729"/>
    </source>
</evidence>
<evidence type="ECO:0000313" key="5">
    <source>
        <dbReference type="Proteomes" id="UP000297445"/>
    </source>
</evidence>
<evidence type="ECO:0000256" key="1">
    <source>
        <dbReference type="ARBA" id="ARBA00010333"/>
    </source>
</evidence>
<reference evidence="4 5" key="1">
    <citation type="submission" date="2019-03" db="EMBL/GenBank/DDBJ databases">
        <title>Draft genome sequence of an environmental Acinetobacter seifertii from Brazil.</title>
        <authorList>
            <person name="Furlan J.P.R."/>
            <person name="Stehling E.G."/>
        </authorList>
    </citation>
    <scope>NUCLEOTIDE SEQUENCE [LARGE SCALE GENOMIC DNA]</scope>
    <source>
        <strain evidence="4 5">SAb133</strain>
    </source>
</reference>
<name>A0A5E9PFS9_9GAMM</name>
<proteinExistence type="inferred from homology"/>
<dbReference type="PANTHER" id="PTHR35936:SF17">
    <property type="entry name" value="ARGININE-BINDING EXTRACELLULAR PROTEIN ARTP"/>
    <property type="match status" value="1"/>
</dbReference>
<dbReference type="RefSeq" id="WP_134262780.1">
    <property type="nucleotide sequence ID" value="NZ_JADWOK010000106.1"/>
</dbReference>
<accession>A0A5E9PFS9</accession>
<evidence type="ECO:0000259" key="3">
    <source>
        <dbReference type="SMART" id="SM00062"/>
    </source>
</evidence>
<dbReference type="Gene3D" id="3.40.190.10">
    <property type="entry name" value="Periplasmic binding protein-like II"/>
    <property type="match status" value="2"/>
</dbReference>
<comment type="caution">
    <text evidence="4">The sequence shown here is derived from an EMBL/GenBank/DDBJ whole genome shotgun (WGS) entry which is preliminary data.</text>
</comment>